<keyword evidence="2" id="KW-1185">Reference proteome</keyword>
<dbReference type="PANTHER" id="PTHR34070">
    <property type="entry name" value="ARMADILLO-TYPE FOLD"/>
    <property type="match status" value="1"/>
</dbReference>
<dbReference type="OrthoDB" id="9775346at2"/>
<evidence type="ECO:0000313" key="2">
    <source>
        <dbReference type="Proteomes" id="UP000027822"/>
    </source>
</evidence>
<dbReference type="RefSeq" id="WP_034642332.1">
    <property type="nucleotide sequence ID" value="NZ_CBCSJC010000022.1"/>
</dbReference>
<reference evidence="1 2" key="1">
    <citation type="submission" date="2014-06" db="EMBL/GenBank/DDBJ databases">
        <title>Draft genome sequence of Bacillus manliponensis JCM 15802 (MCCC 1A00708).</title>
        <authorList>
            <person name="Lai Q."/>
            <person name="Liu Y."/>
            <person name="Shao Z."/>
        </authorList>
    </citation>
    <scope>NUCLEOTIDE SEQUENCE [LARGE SCALE GENOMIC DNA]</scope>
    <source>
        <strain evidence="1 2">JCM 15802</strain>
    </source>
</reference>
<dbReference type="AlphaFoldDB" id="A0A073JUB2"/>
<dbReference type="CDD" id="cd07064">
    <property type="entry name" value="AlkD_like_1"/>
    <property type="match status" value="1"/>
</dbReference>
<dbReference type="eggNOG" id="COG4912">
    <property type="taxonomic scope" value="Bacteria"/>
</dbReference>
<proteinExistence type="predicted"/>
<dbReference type="SUPFAM" id="SSF48371">
    <property type="entry name" value="ARM repeat"/>
    <property type="match status" value="1"/>
</dbReference>
<organism evidence="1 2">
    <name type="scientific">Bacillus manliponensis</name>
    <dbReference type="NCBI Taxonomy" id="574376"/>
    <lineage>
        <taxon>Bacteria</taxon>
        <taxon>Bacillati</taxon>
        <taxon>Bacillota</taxon>
        <taxon>Bacilli</taxon>
        <taxon>Bacillales</taxon>
        <taxon>Bacillaceae</taxon>
        <taxon>Bacillus</taxon>
        <taxon>Bacillus cereus group</taxon>
    </lineage>
</organism>
<dbReference type="Gene3D" id="1.25.10.90">
    <property type="match status" value="1"/>
</dbReference>
<comment type="caution">
    <text evidence="1">The sequence shown here is derived from an EMBL/GenBank/DDBJ whole genome shotgun (WGS) entry which is preliminary data.</text>
</comment>
<accession>A0A073JUB2</accession>
<gene>
    <name evidence="1" type="ORF">BAMA_10675</name>
</gene>
<sequence length="227" mass="27070">MHPFTIRLQTHAKQYENQEKAKSMERYMKDNFPFFGIQTPERKELFREVLKIEGVPSIEDVPSIVRELWTLPEREFQMLALTLLDKYKKHLNDTHLPLLEELIITKSWWDSVDMLASHFVGIILQKHPELIQTEIPKWMASGNMWLQRTCILFQLKYKKQTDTKLLFSLINELSHSKEFFIQKAIGWTLREYAKTNPDAVWEFVQTNHLAPLSRREGVKHIQKTFQM</sequence>
<dbReference type="EMBL" id="JOTN01000021">
    <property type="protein sequence ID" value="KEK17812.1"/>
    <property type="molecule type" value="Genomic_DNA"/>
</dbReference>
<dbReference type="PANTHER" id="PTHR34070:SF1">
    <property type="entry name" value="DNA ALKYLATION REPAIR PROTEIN"/>
    <property type="match status" value="1"/>
</dbReference>
<dbReference type="InterPro" id="IPR014825">
    <property type="entry name" value="DNA_alkylation"/>
</dbReference>
<dbReference type="Pfam" id="PF08713">
    <property type="entry name" value="DNA_alkylation"/>
    <property type="match status" value="1"/>
</dbReference>
<name>A0A073JUB2_9BACI</name>
<dbReference type="InterPro" id="IPR016024">
    <property type="entry name" value="ARM-type_fold"/>
</dbReference>
<protein>
    <submittedName>
        <fullName evidence="1">DNA alkylation repair protein</fullName>
    </submittedName>
</protein>
<dbReference type="Proteomes" id="UP000027822">
    <property type="component" value="Unassembled WGS sequence"/>
</dbReference>
<evidence type="ECO:0000313" key="1">
    <source>
        <dbReference type="EMBL" id="KEK17812.1"/>
    </source>
</evidence>